<organism evidence="2 3">
    <name type="scientific">Cinchona calisaya</name>
    <dbReference type="NCBI Taxonomy" id="153742"/>
    <lineage>
        <taxon>Eukaryota</taxon>
        <taxon>Viridiplantae</taxon>
        <taxon>Streptophyta</taxon>
        <taxon>Embryophyta</taxon>
        <taxon>Tracheophyta</taxon>
        <taxon>Spermatophyta</taxon>
        <taxon>Magnoliopsida</taxon>
        <taxon>eudicotyledons</taxon>
        <taxon>Gunneridae</taxon>
        <taxon>Pentapetalae</taxon>
        <taxon>asterids</taxon>
        <taxon>lamiids</taxon>
        <taxon>Gentianales</taxon>
        <taxon>Rubiaceae</taxon>
        <taxon>Cinchonoideae</taxon>
        <taxon>Cinchoneae</taxon>
        <taxon>Cinchona</taxon>
    </lineage>
</organism>
<dbReference type="Proteomes" id="UP001630127">
    <property type="component" value="Unassembled WGS sequence"/>
</dbReference>
<evidence type="ECO:0000313" key="3">
    <source>
        <dbReference type="Proteomes" id="UP001630127"/>
    </source>
</evidence>
<accession>A0ABD3AP65</accession>
<evidence type="ECO:0000259" key="1">
    <source>
        <dbReference type="Pfam" id="PF03478"/>
    </source>
</evidence>
<comment type="caution">
    <text evidence="2">The sequence shown here is derived from an EMBL/GenBank/DDBJ whole genome shotgun (WGS) entry which is preliminary data.</text>
</comment>
<dbReference type="InterPro" id="IPR005174">
    <property type="entry name" value="KIB1-4_b-propeller"/>
</dbReference>
<sequence>MVVTGISSPAFMIAGMGKSWTWRWSGHDCTLVDPYDPEEQPMKFTNAIGSMGKFYALSLHGTLAFIEEVDSEFRITCIGKNRVLPSVPSRHFKEYLTESDGVILLIFLICRKSIHNVDDVEVFRLDFSRLSWLKMESIGDRTLFLVTNCCMSVGASKVGCKSNRVYFTRRVDDEWQKFDMASGSISPSYNTMGSKMKFPAWDEPVAE</sequence>
<dbReference type="AlphaFoldDB" id="A0ABD3AP65"/>
<protein>
    <recommendedName>
        <fullName evidence="1">KIB1-4 beta-propeller domain-containing protein</fullName>
    </recommendedName>
</protein>
<feature type="domain" description="KIB1-4 beta-propeller" evidence="1">
    <location>
        <begin position="15"/>
        <end position="177"/>
    </location>
</feature>
<proteinExistence type="predicted"/>
<name>A0ABD3AP65_9GENT</name>
<reference evidence="2 3" key="1">
    <citation type="submission" date="2024-11" db="EMBL/GenBank/DDBJ databases">
        <title>A near-complete genome assembly of Cinchona calisaya.</title>
        <authorList>
            <person name="Lian D.C."/>
            <person name="Zhao X.W."/>
            <person name="Wei L."/>
        </authorList>
    </citation>
    <scope>NUCLEOTIDE SEQUENCE [LARGE SCALE GENOMIC DNA]</scope>
    <source>
        <tissue evidence="2">Nenye</tissue>
    </source>
</reference>
<dbReference type="Pfam" id="PF03478">
    <property type="entry name" value="Beta-prop_KIB1-4"/>
    <property type="match status" value="1"/>
</dbReference>
<evidence type="ECO:0000313" key="2">
    <source>
        <dbReference type="EMBL" id="KAL3532981.1"/>
    </source>
</evidence>
<dbReference type="PANTHER" id="PTHR33127:SF69">
    <property type="entry name" value="OS09G0340800 PROTEIN"/>
    <property type="match status" value="1"/>
</dbReference>
<keyword evidence="3" id="KW-1185">Reference proteome</keyword>
<gene>
    <name evidence="2" type="ORF">ACH5RR_006502</name>
</gene>
<dbReference type="EMBL" id="JBJUIK010000003">
    <property type="protein sequence ID" value="KAL3532981.1"/>
    <property type="molecule type" value="Genomic_DNA"/>
</dbReference>
<dbReference type="PANTHER" id="PTHR33127">
    <property type="entry name" value="TRANSMEMBRANE PROTEIN"/>
    <property type="match status" value="1"/>
</dbReference>